<comment type="caution">
    <text evidence="1">The sequence shown here is derived from an EMBL/GenBank/DDBJ whole genome shotgun (WGS) entry which is preliminary data.</text>
</comment>
<sequence>MKVTGNPDLVAFERHVIHSVVCGLEPSTVALRNDHFACAIFRVTLRQVQALEQTSAVLAAWLSAWDELGPVDADDPSMRYIDIPIGL</sequence>
<reference evidence="1 2" key="1">
    <citation type="submission" date="2014-03" db="EMBL/GenBank/DDBJ databases">
        <title>Bradyrhizobium valentinum sp. nov., isolated from effective nodules of Lupinus mariae-josephae, a lupine endemic of basic-lime soils in Eastern Spain.</title>
        <authorList>
            <person name="Duran D."/>
            <person name="Rey L."/>
            <person name="Navarro A."/>
            <person name="Busquets A."/>
            <person name="Imperial J."/>
            <person name="Ruiz-Argueso T."/>
        </authorList>
    </citation>
    <scope>NUCLEOTIDE SEQUENCE [LARGE SCALE GENOMIC DNA]</scope>
    <source>
        <strain evidence="1 2">Ro19</strain>
    </source>
</reference>
<dbReference type="EMBL" id="LLYA01000187">
    <property type="protein sequence ID" value="KRR19324.1"/>
    <property type="molecule type" value="Genomic_DNA"/>
</dbReference>
<evidence type="ECO:0000313" key="2">
    <source>
        <dbReference type="Proteomes" id="UP000052023"/>
    </source>
</evidence>
<dbReference type="OrthoDB" id="8236950at2"/>
<dbReference type="RefSeq" id="WP_145963731.1">
    <property type="nucleotide sequence ID" value="NZ_LLYA01000187.1"/>
</dbReference>
<evidence type="ECO:0000313" key="1">
    <source>
        <dbReference type="EMBL" id="KRR19324.1"/>
    </source>
</evidence>
<gene>
    <name evidence="1" type="ORF">CQ13_33900</name>
</gene>
<accession>A0A0R3MH94</accession>
<dbReference type="AlphaFoldDB" id="A0A0R3MH94"/>
<name>A0A0R3MH94_9BRAD</name>
<organism evidence="1 2">
    <name type="scientific">Bradyrhizobium retamae</name>
    <dbReference type="NCBI Taxonomy" id="1300035"/>
    <lineage>
        <taxon>Bacteria</taxon>
        <taxon>Pseudomonadati</taxon>
        <taxon>Pseudomonadota</taxon>
        <taxon>Alphaproteobacteria</taxon>
        <taxon>Hyphomicrobiales</taxon>
        <taxon>Nitrobacteraceae</taxon>
        <taxon>Bradyrhizobium</taxon>
    </lineage>
</organism>
<proteinExistence type="predicted"/>
<dbReference type="Proteomes" id="UP000052023">
    <property type="component" value="Unassembled WGS sequence"/>
</dbReference>
<protein>
    <submittedName>
        <fullName evidence="1">Uncharacterized protein</fullName>
    </submittedName>
</protein>
<keyword evidence="2" id="KW-1185">Reference proteome</keyword>